<evidence type="ECO:0000313" key="1">
    <source>
        <dbReference type="EMBL" id="MBW2939716.1"/>
    </source>
</evidence>
<keyword evidence="2" id="KW-1185">Reference proteome</keyword>
<evidence type="ECO:0000313" key="2">
    <source>
        <dbReference type="Proteomes" id="UP001166291"/>
    </source>
</evidence>
<protein>
    <submittedName>
        <fullName evidence="1">Retroviral-like aspartic protease family protein</fullName>
    </submittedName>
</protein>
<name>A0ABS6VPR6_9GAMM</name>
<reference evidence="1" key="1">
    <citation type="submission" date="2021-07" db="EMBL/GenBank/DDBJ databases">
        <title>Zhongshania sp. CAU 1632 isolated from seawater.</title>
        <authorList>
            <person name="Kim W."/>
        </authorList>
    </citation>
    <scope>NUCLEOTIDE SEQUENCE</scope>
    <source>
        <strain evidence="1">CAU 1632</strain>
    </source>
</reference>
<dbReference type="InterPro" id="IPR034122">
    <property type="entry name" value="Retropepsin-like_bacterial"/>
</dbReference>
<dbReference type="RefSeq" id="WP_219041956.1">
    <property type="nucleotide sequence ID" value="NZ_JAHWDQ010000001.1"/>
</dbReference>
<dbReference type="EMBL" id="JAHWDQ010000001">
    <property type="protein sequence ID" value="MBW2939716.1"/>
    <property type="molecule type" value="Genomic_DNA"/>
</dbReference>
<gene>
    <name evidence="1" type="ORF">KXJ70_02970</name>
</gene>
<comment type="caution">
    <text evidence="1">The sequence shown here is derived from an EMBL/GenBank/DDBJ whole genome shotgun (WGS) entry which is preliminary data.</text>
</comment>
<dbReference type="Pfam" id="PF13975">
    <property type="entry name" value="gag-asp_proteas"/>
    <property type="match status" value="1"/>
</dbReference>
<proteinExistence type="predicted"/>
<dbReference type="Proteomes" id="UP001166291">
    <property type="component" value="Unassembled WGS sequence"/>
</dbReference>
<sequence length="188" mass="19734">MSNIDSNNQSLSAANCTRKVLILLSALFFSANSLSEEASSAIVTPSTAPATEIQLVEKDTDVFYLEAKLGNSAASEFLFDTGSGYLAINVKVLDRLKSEGDAQYRRSIRARLASGAINSLAVYSIASLDLGGGCVLHDVEAAILPGSTRNILGMNVLKMVDSFSVSFKPAKLVLSGCGQPAPEVVATL</sequence>
<organism evidence="1 2">
    <name type="scientific">Zhongshania aquimaris</name>
    <dbReference type="NCBI Taxonomy" id="2857107"/>
    <lineage>
        <taxon>Bacteria</taxon>
        <taxon>Pseudomonadati</taxon>
        <taxon>Pseudomonadota</taxon>
        <taxon>Gammaproteobacteria</taxon>
        <taxon>Cellvibrionales</taxon>
        <taxon>Spongiibacteraceae</taxon>
        <taxon>Zhongshania</taxon>
    </lineage>
</organism>
<dbReference type="CDD" id="cd05483">
    <property type="entry name" value="retropepsin_like_bacteria"/>
    <property type="match status" value="1"/>
</dbReference>
<accession>A0ABS6VPR6</accession>